<dbReference type="InterPro" id="IPR037994">
    <property type="entry name" value="NDPk6"/>
</dbReference>
<name>A0ABD0LXK1_9CAEN</name>
<evidence type="ECO:0000256" key="4">
    <source>
        <dbReference type="ARBA" id="ARBA00022741"/>
    </source>
</evidence>
<proteinExistence type="inferred from homology"/>
<evidence type="ECO:0000256" key="8">
    <source>
        <dbReference type="PROSITE-ProRule" id="PRU00706"/>
    </source>
</evidence>
<feature type="binding site" evidence="8">
    <location>
        <position position="14"/>
    </location>
    <ligand>
        <name>ATP</name>
        <dbReference type="ChEBI" id="CHEBI:30616"/>
    </ligand>
</feature>
<dbReference type="InterPro" id="IPR034907">
    <property type="entry name" value="NDK-like_dom"/>
</dbReference>
<evidence type="ECO:0000313" key="11">
    <source>
        <dbReference type="EMBL" id="KAK7503931.1"/>
    </source>
</evidence>
<comment type="similarity">
    <text evidence="8">Belongs to the NDK family.</text>
</comment>
<keyword evidence="7" id="KW-0460">Magnesium</keyword>
<comment type="catalytic activity">
    <reaction evidence="9">
        <text>a 2'-deoxyribonucleoside 5'-diphosphate + ATP = a 2'-deoxyribonucleoside 5'-triphosphate + ADP</text>
        <dbReference type="Rhea" id="RHEA:44640"/>
        <dbReference type="ChEBI" id="CHEBI:30616"/>
        <dbReference type="ChEBI" id="CHEBI:61560"/>
        <dbReference type="ChEBI" id="CHEBI:73316"/>
        <dbReference type="ChEBI" id="CHEBI:456216"/>
        <dbReference type="EC" id="2.7.4.6"/>
    </reaction>
</comment>
<dbReference type="EC" id="2.7.4.6" evidence="9"/>
<feature type="active site" description="Pros-phosphohistidine intermediate" evidence="8">
    <location>
        <position position="152"/>
    </location>
</feature>
<dbReference type="InterPro" id="IPR023005">
    <property type="entry name" value="Nucleoside_diP_kinase_AS"/>
</dbReference>
<sequence length="209" mass="24020">MNIRPLQITLAILKPDVVAHPHIVKDIRSMILKHGFLFVKSKKLHLSPVKAADFYEEHKGKFFVNRLVSFMSRLIKSYHQKSSCMSDMNTMYIGMLICLSSGPVWTHILAREAAIPEWRQLMGATKVLKTIYEDPESIRGKYGLTDTRNCAHGSDSEETAKREIQFFFPEFDVSKWYQETEPLFRSGQVRFDEEKVEHVPVLQNGTAGS</sequence>
<dbReference type="EMBL" id="JACVVK020000017">
    <property type="protein sequence ID" value="KAK7503931.1"/>
    <property type="molecule type" value="Genomic_DNA"/>
</dbReference>
<reference evidence="11 12" key="1">
    <citation type="journal article" date="2023" name="Sci. Data">
        <title>Genome assembly of the Korean intertidal mud-creeper Batillaria attramentaria.</title>
        <authorList>
            <person name="Patra A.K."/>
            <person name="Ho P.T."/>
            <person name="Jun S."/>
            <person name="Lee S.J."/>
            <person name="Kim Y."/>
            <person name="Won Y.J."/>
        </authorList>
    </citation>
    <scope>NUCLEOTIDE SEQUENCE [LARGE SCALE GENOMIC DNA]</scope>
    <source>
        <strain evidence="11">Wonlab-2016</strain>
    </source>
</reference>
<evidence type="ECO:0000256" key="9">
    <source>
        <dbReference type="RuleBase" id="RU004013"/>
    </source>
</evidence>
<dbReference type="GO" id="GO:0005524">
    <property type="term" value="F:ATP binding"/>
    <property type="evidence" value="ECO:0007669"/>
    <property type="project" value="UniProtKB-KW"/>
</dbReference>
<feature type="binding site" evidence="8">
    <location>
        <position position="149"/>
    </location>
    <ligand>
        <name>ATP</name>
        <dbReference type="ChEBI" id="CHEBI:30616"/>
    </ligand>
</feature>
<dbReference type="Proteomes" id="UP001519460">
    <property type="component" value="Unassembled WGS sequence"/>
</dbReference>
<keyword evidence="3" id="KW-0479">Metal-binding</keyword>
<dbReference type="PROSITE" id="PS00469">
    <property type="entry name" value="NDPK"/>
    <property type="match status" value="1"/>
</dbReference>
<feature type="domain" description="Nucleoside diphosphate kinase-like" evidence="10">
    <location>
        <begin position="6"/>
        <end position="175"/>
    </location>
</feature>
<evidence type="ECO:0000256" key="1">
    <source>
        <dbReference type="ARBA" id="ARBA00001946"/>
    </source>
</evidence>
<dbReference type="SMART" id="SM00562">
    <property type="entry name" value="NDK"/>
    <property type="match status" value="1"/>
</dbReference>
<comment type="cofactor">
    <cofactor evidence="1">
        <name>Mg(2+)</name>
        <dbReference type="ChEBI" id="CHEBI:18420"/>
    </cofactor>
</comment>
<feature type="binding site" evidence="8">
    <location>
        <position position="63"/>
    </location>
    <ligand>
        <name>ATP</name>
        <dbReference type="ChEBI" id="CHEBI:30616"/>
    </ligand>
</feature>
<dbReference type="Pfam" id="PF00334">
    <property type="entry name" value="NDK"/>
    <property type="match status" value="2"/>
</dbReference>
<dbReference type="SUPFAM" id="SSF54919">
    <property type="entry name" value="Nucleoside diphosphate kinase, NDK"/>
    <property type="match status" value="1"/>
</dbReference>
<feature type="binding site" evidence="8">
    <location>
        <position position="125"/>
    </location>
    <ligand>
        <name>ATP</name>
        <dbReference type="ChEBI" id="CHEBI:30616"/>
    </ligand>
</feature>
<protein>
    <recommendedName>
        <fullName evidence="9">Nucleoside diphosphate kinase</fullName>
        <ecNumber evidence="9">2.7.4.6</ecNumber>
    </recommendedName>
</protein>
<keyword evidence="5 9" id="KW-0418">Kinase</keyword>
<dbReference type="InterPro" id="IPR036850">
    <property type="entry name" value="NDK-like_dom_sf"/>
</dbReference>
<dbReference type="PANTHER" id="PTHR46956:SF1">
    <property type="entry name" value="NUCLEOSIDE DIPHOSPHATE KINASE 6"/>
    <property type="match status" value="1"/>
</dbReference>
<keyword evidence="4 9" id="KW-0547">Nucleotide-binding</keyword>
<evidence type="ECO:0000313" key="12">
    <source>
        <dbReference type="Proteomes" id="UP001519460"/>
    </source>
</evidence>
<dbReference type="GO" id="GO:0004550">
    <property type="term" value="F:nucleoside diphosphate kinase activity"/>
    <property type="evidence" value="ECO:0007669"/>
    <property type="project" value="UniProtKB-EC"/>
</dbReference>
<keyword evidence="12" id="KW-1185">Reference proteome</keyword>
<dbReference type="PANTHER" id="PTHR46956">
    <property type="entry name" value="NUCLEOSIDE DIPHOSPHATE KINASE 6"/>
    <property type="match status" value="1"/>
</dbReference>
<organism evidence="11 12">
    <name type="scientific">Batillaria attramentaria</name>
    <dbReference type="NCBI Taxonomy" id="370345"/>
    <lineage>
        <taxon>Eukaryota</taxon>
        <taxon>Metazoa</taxon>
        <taxon>Spiralia</taxon>
        <taxon>Lophotrochozoa</taxon>
        <taxon>Mollusca</taxon>
        <taxon>Gastropoda</taxon>
        <taxon>Caenogastropoda</taxon>
        <taxon>Sorbeoconcha</taxon>
        <taxon>Cerithioidea</taxon>
        <taxon>Batillariidae</taxon>
        <taxon>Batillaria</taxon>
    </lineage>
</organism>
<feature type="binding site" evidence="8">
    <location>
        <position position="139"/>
    </location>
    <ligand>
        <name>ATP</name>
        <dbReference type="ChEBI" id="CHEBI:30616"/>
    </ligand>
</feature>
<evidence type="ECO:0000256" key="6">
    <source>
        <dbReference type="ARBA" id="ARBA00022840"/>
    </source>
</evidence>
<gene>
    <name evidence="11" type="ORF">BaRGS_00004663</name>
</gene>
<evidence type="ECO:0000259" key="10">
    <source>
        <dbReference type="SMART" id="SM00562"/>
    </source>
</evidence>
<accession>A0ABD0LXK1</accession>
<dbReference type="PROSITE" id="PS51374">
    <property type="entry name" value="NDPK_LIKE"/>
    <property type="match status" value="1"/>
</dbReference>
<keyword evidence="2 9" id="KW-0808">Transferase</keyword>
<dbReference type="GO" id="GO:0046872">
    <property type="term" value="F:metal ion binding"/>
    <property type="evidence" value="ECO:0007669"/>
    <property type="project" value="UniProtKB-KW"/>
</dbReference>
<feature type="binding site" evidence="8">
    <location>
        <position position="119"/>
    </location>
    <ligand>
        <name>ATP</name>
        <dbReference type="ChEBI" id="CHEBI:30616"/>
    </ligand>
</feature>
<dbReference type="Gene3D" id="3.30.70.141">
    <property type="entry name" value="Nucleoside diphosphate kinase-like domain"/>
    <property type="match status" value="1"/>
</dbReference>
<evidence type="ECO:0000256" key="7">
    <source>
        <dbReference type="ARBA" id="ARBA00022842"/>
    </source>
</evidence>
<keyword evidence="6 9" id="KW-0067">ATP-binding</keyword>
<evidence type="ECO:0000256" key="3">
    <source>
        <dbReference type="ARBA" id="ARBA00022723"/>
    </source>
</evidence>
<evidence type="ECO:0000256" key="5">
    <source>
        <dbReference type="ARBA" id="ARBA00022777"/>
    </source>
</evidence>
<evidence type="ECO:0000256" key="2">
    <source>
        <dbReference type="ARBA" id="ARBA00022679"/>
    </source>
</evidence>
<comment type="caution">
    <text evidence="11">The sequence shown here is derived from an EMBL/GenBank/DDBJ whole genome shotgun (WGS) entry which is preliminary data.</text>
</comment>
<dbReference type="AlphaFoldDB" id="A0ABD0LXK1"/>